<keyword evidence="1" id="KW-0472">Membrane</keyword>
<sequence>MATSTNFTKRGNELRNWGIVWGLIFFAIGLDFYINYNENKLDKETYRSQYEAKAFEADSLRAVKSQLERELFQIKATRTTEASNAVSGPAQTDKTVLVASESSN</sequence>
<reference evidence="2 3" key="1">
    <citation type="submission" date="2018-06" db="EMBL/GenBank/DDBJ databases">
        <title>Genomic Encyclopedia of Archaeal and Bacterial Type Strains, Phase II (KMG-II): from individual species to whole genera.</title>
        <authorList>
            <person name="Goeker M."/>
        </authorList>
    </citation>
    <scope>NUCLEOTIDE SEQUENCE [LARGE SCALE GENOMIC DNA]</scope>
    <source>
        <strain evidence="2 3">DSM 21851</strain>
    </source>
</reference>
<gene>
    <name evidence="2" type="ORF">LX87_03302</name>
</gene>
<feature type="transmembrane region" description="Helical" evidence="1">
    <location>
        <begin position="14"/>
        <end position="34"/>
    </location>
</feature>
<proteinExistence type="predicted"/>
<dbReference type="AlphaFoldDB" id="A0A327WVT3"/>
<dbReference type="RefSeq" id="WP_111629362.1">
    <property type="nucleotide sequence ID" value="NZ_QLMC01000004.1"/>
</dbReference>
<dbReference type="OrthoDB" id="962661at2"/>
<evidence type="ECO:0000256" key="1">
    <source>
        <dbReference type="SAM" id="Phobius"/>
    </source>
</evidence>
<comment type="caution">
    <text evidence="2">The sequence shown here is derived from an EMBL/GenBank/DDBJ whole genome shotgun (WGS) entry which is preliminary data.</text>
</comment>
<dbReference type="Proteomes" id="UP000248790">
    <property type="component" value="Unassembled WGS sequence"/>
</dbReference>
<evidence type="ECO:0000313" key="3">
    <source>
        <dbReference type="Proteomes" id="UP000248790"/>
    </source>
</evidence>
<protein>
    <submittedName>
        <fullName evidence="2">Uncharacterized protein</fullName>
    </submittedName>
</protein>
<name>A0A327WVT3_LARAB</name>
<evidence type="ECO:0000313" key="2">
    <source>
        <dbReference type="EMBL" id="RAJ95555.1"/>
    </source>
</evidence>
<keyword evidence="1" id="KW-1133">Transmembrane helix</keyword>
<organism evidence="2 3">
    <name type="scientific">Larkinella arboricola</name>
    <dbReference type="NCBI Taxonomy" id="643671"/>
    <lineage>
        <taxon>Bacteria</taxon>
        <taxon>Pseudomonadati</taxon>
        <taxon>Bacteroidota</taxon>
        <taxon>Cytophagia</taxon>
        <taxon>Cytophagales</taxon>
        <taxon>Spirosomataceae</taxon>
        <taxon>Larkinella</taxon>
    </lineage>
</organism>
<dbReference type="EMBL" id="QLMC01000004">
    <property type="protein sequence ID" value="RAJ95555.1"/>
    <property type="molecule type" value="Genomic_DNA"/>
</dbReference>
<accession>A0A327WVT3</accession>
<keyword evidence="1" id="KW-0812">Transmembrane</keyword>
<keyword evidence="3" id="KW-1185">Reference proteome</keyword>